<reference evidence="4 5" key="1">
    <citation type="submission" date="2022-03" db="EMBL/GenBank/DDBJ databases">
        <authorList>
            <person name="Macdonald S."/>
            <person name="Ahmed S."/>
            <person name="Newling K."/>
        </authorList>
    </citation>
    <scope>NUCLEOTIDE SEQUENCE [LARGE SCALE GENOMIC DNA]</scope>
</reference>
<comment type="caution">
    <text evidence="4">The sequence shown here is derived from an EMBL/GenBank/DDBJ whole genome shotgun (WGS) entry which is preliminary data.</text>
</comment>
<accession>A0ABC8K452</accession>
<dbReference type="Proteomes" id="UP001642260">
    <property type="component" value="Unassembled WGS sequence"/>
</dbReference>
<protein>
    <submittedName>
        <fullName evidence="4">Uncharacterized protein</fullName>
    </submittedName>
</protein>
<dbReference type="EMBL" id="CAKOAT010175155">
    <property type="protein sequence ID" value="CAH8352531.1"/>
    <property type="molecule type" value="Genomic_DNA"/>
</dbReference>
<dbReference type="PANTHER" id="PTHR45644">
    <property type="entry name" value="AAA ATPASE, PUTATIVE (AFU_ORTHOLOGUE AFUA_2G12920)-RELATED-RELATED"/>
    <property type="match status" value="1"/>
</dbReference>
<name>A0ABC8K452_ERUVS</name>
<feature type="region of interest" description="Disordered" evidence="3">
    <location>
        <begin position="1"/>
        <end position="23"/>
    </location>
</feature>
<keyword evidence="2" id="KW-0067">ATP-binding</keyword>
<keyword evidence="1" id="KW-0547">Nucleotide-binding</keyword>
<proteinExistence type="predicted"/>
<organism evidence="4 5">
    <name type="scientific">Eruca vesicaria subsp. sativa</name>
    <name type="common">Garden rocket</name>
    <name type="synonym">Eruca sativa</name>
    <dbReference type="NCBI Taxonomy" id="29727"/>
    <lineage>
        <taxon>Eukaryota</taxon>
        <taxon>Viridiplantae</taxon>
        <taxon>Streptophyta</taxon>
        <taxon>Embryophyta</taxon>
        <taxon>Tracheophyta</taxon>
        <taxon>Spermatophyta</taxon>
        <taxon>Magnoliopsida</taxon>
        <taxon>eudicotyledons</taxon>
        <taxon>Gunneridae</taxon>
        <taxon>Pentapetalae</taxon>
        <taxon>rosids</taxon>
        <taxon>malvids</taxon>
        <taxon>Brassicales</taxon>
        <taxon>Brassicaceae</taxon>
        <taxon>Brassiceae</taxon>
        <taxon>Eruca</taxon>
    </lineage>
</organism>
<evidence type="ECO:0000256" key="3">
    <source>
        <dbReference type="SAM" id="MobiDB-lite"/>
    </source>
</evidence>
<dbReference type="InterPro" id="IPR051701">
    <property type="entry name" value="Mito_OM_Translocase_MSP1"/>
</dbReference>
<dbReference type="AlphaFoldDB" id="A0ABC8K452"/>
<gene>
    <name evidence="4" type="ORF">ERUC_LOCUS18664</name>
</gene>
<dbReference type="GO" id="GO:0005524">
    <property type="term" value="F:ATP binding"/>
    <property type="evidence" value="ECO:0007669"/>
    <property type="project" value="UniProtKB-KW"/>
</dbReference>
<keyword evidence="5" id="KW-1185">Reference proteome</keyword>
<evidence type="ECO:0000256" key="1">
    <source>
        <dbReference type="ARBA" id="ARBA00022741"/>
    </source>
</evidence>
<sequence length="81" mass="9158">MSPMVGQPEYGQNEENKSLRKSLKRLRKMLLPRTSLRKKLLSDVIPPNDIGGSFDDTGALENVKERLKELVMSSSSKTRII</sequence>
<evidence type="ECO:0000256" key="2">
    <source>
        <dbReference type="ARBA" id="ARBA00022840"/>
    </source>
</evidence>
<evidence type="ECO:0000313" key="4">
    <source>
        <dbReference type="EMBL" id="CAH8352531.1"/>
    </source>
</evidence>
<evidence type="ECO:0000313" key="5">
    <source>
        <dbReference type="Proteomes" id="UP001642260"/>
    </source>
</evidence>